<dbReference type="InterPro" id="IPR052514">
    <property type="entry name" value="SAM-dependent_MTase"/>
</dbReference>
<proteinExistence type="predicted"/>
<comment type="caution">
    <text evidence="2">The sequence shown here is derived from an EMBL/GenBank/DDBJ whole genome shotgun (WGS) entry which is preliminary data.</text>
</comment>
<dbReference type="AlphaFoldDB" id="A0A4Y9NUM3"/>
<dbReference type="PANTHER" id="PTHR34203">
    <property type="entry name" value="METHYLTRANSFERASE, FKBM FAMILY PROTEIN"/>
    <property type="match status" value="1"/>
</dbReference>
<organism evidence="2 3">
    <name type="scientific">Bradyrhizobium frederickii</name>
    <dbReference type="NCBI Taxonomy" id="2560054"/>
    <lineage>
        <taxon>Bacteria</taxon>
        <taxon>Pseudomonadati</taxon>
        <taxon>Pseudomonadota</taxon>
        <taxon>Alphaproteobacteria</taxon>
        <taxon>Hyphomicrobiales</taxon>
        <taxon>Nitrobacteraceae</taxon>
        <taxon>Bradyrhizobium</taxon>
    </lineage>
</organism>
<name>A0A4Y9NUM3_9BRAD</name>
<protein>
    <submittedName>
        <fullName evidence="2">FkbM family methyltransferase</fullName>
    </submittedName>
</protein>
<dbReference type="EMBL" id="SPQS01000016">
    <property type="protein sequence ID" value="TFV71680.1"/>
    <property type="molecule type" value="Genomic_DNA"/>
</dbReference>
<evidence type="ECO:0000313" key="3">
    <source>
        <dbReference type="Proteomes" id="UP000297700"/>
    </source>
</evidence>
<dbReference type="PANTHER" id="PTHR34203:SF15">
    <property type="entry name" value="SLL1173 PROTEIN"/>
    <property type="match status" value="1"/>
</dbReference>
<dbReference type="GO" id="GO:0008168">
    <property type="term" value="F:methyltransferase activity"/>
    <property type="evidence" value="ECO:0007669"/>
    <property type="project" value="UniProtKB-KW"/>
</dbReference>
<evidence type="ECO:0000313" key="2">
    <source>
        <dbReference type="EMBL" id="TFV71680.1"/>
    </source>
</evidence>
<keyword evidence="2" id="KW-0489">Methyltransferase</keyword>
<dbReference type="Gene3D" id="3.40.50.150">
    <property type="entry name" value="Vaccinia Virus protein VP39"/>
    <property type="match status" value="1"/>
</dbReference>
<dbReference type="Proteomes" id="UP000297700">
    <property type="component" value="Unassembled WGS sequence"/>
</dbReference>
<gene>
    <name evidence="2" type="ORF">E4K64_25460</name>
</gene>
<dbReference type="InterPro" id="IPR006342">
    <property type="entry name" value="FkbM_mtfrase"/>
</dbReference>
<feature type="domain" description="Methyltransferase FkbM" evidence="1">
    <location>
        <begin position="69"/>
        <end position="235"/>
    </location>
</feature>
<dbReference type="SUPFAM" id="SSF53335">
    <property type="entry name" value="S-adenosyl-L-methionine-dependent methyltransferases"/>
    <property type="match status" value="1"/>
</dbReference>
<dbReference type="InterPro" id="IPR029063">
    <property type="entry name" value="SAM-dependent_MTases_sf"/>
</dbReference>
<dbReference type="Pfam" id="PF05050">
    <property type="entry name" value="Methyltransf_21"/>
    <property type="match status" value="1"/>
</dbReference>
<dbReference type="NCBIfam" id="TIGR01444">
    <property type="entry name" value="fkbM_fam"/>
    <property type="match status" value="1"/>
</dbReference>
<keyword evidence="2" id="KW-0808">Transferase</keyword>
<reference evidence="2 3" key="1">
    <citation type="submission" date="2019-03" db="EMBL/GenBank/DDBJ databases">
        <title>Bradyrhizobium strains diversity.</title>
        <authorList>
            <person name="Urquiaga M.C.O."/>
            <person name="Hungria M."/>
            <person name="Delamuta J.R.M."/>
            <person name="Klepa M.S."/>
        </authorList>
    </citation>
    <scope>NUCLEOTIDE SEQUENCE [LARGE SCALE GENOMIC DNA]</scope>
    <source>
        <strain evidence="2 3">CNPSo 3426</strain>
    </source>
</reference>
<dbReference type="GO" id="GO:0032259">
    <property type="term" value="P:methylation"/>
    <property type="evidence" value="ECO:0007669"/>
    <property type="project" value="UniProtKB-KW"/>
</dbReference>
<evidence type="ECO:0000259" key="1">
    <source>
        <dbReference type="Pfam" id="PF05050"/>
    </source>
</evidence>
<sequence length="262" mass="28929">MIAFCLVSSDHGPMLVNRMDYNHTHTGDFYGVGAQIMENGCYDPLDVANLKNLLRWRHKYFGDGVMALDGGANIGVHTVEWARFMRGWGSVLAVEAQERVFYALAGNITLQNCHNARALWAALADVPGELSFPEPDYTQQGSFGSFELKARAGTEYIGQPIDYGKPTTTVRQIMIDGLGLERLDLLKLDLEGMEAEALDGARETIARCRPILFIETIKSDGDAISAALRSEGYRVFADRMNTLAIHETDGTLQHIQTVKEAA</sequence>
<accession>A0A4Y9NUM3</accession>